<keyword evidence="1" id="KW-1133">Transmembrane helix</keyword>
<comment type="caution">
    <text evidence="2">The sequence shown here is derived from an EMBL/GenBank/DDBJ whole genome shotgun (WGS) entry which is preliminary data.</text>
</comment>
<keyword evidence="3" id="KW-1185">Reference proteome</keyword>
<keyword evidence="1" id="KW-0472">Membrane</keyword>
<evidence type="ECO:0008006" key="4">
    <source>
        <dbReference type="Google" id="ProtNLM"/>
    </source>
</evidence>
<organism evidence="2 3">
    <name type="scientific">Lysobacter korlensis</name>
    <dbReference type="NCBI Taxonomy" id="553636"/>
    <lineage>
        <taxon>Bacteria</taxon>
        <taxon>Pseudomonadati</taxon>
        <taxon>Pseudomonadota</taxon>
        <taxon>Gammaproteobacteria</taxon>
        <taxon>Lysobacterales</taxon>
        <taxon>Lysobacteraceae</taxon>
        <taxon>Lysobacter</taxon>
    </lineage>
</organism>
<evidence type="ECO:0000256" key="1">
    <source>
        <dbReference type="SAM" id="Phobius"/>
    </source>
</evidence>
<keyword evidence="1" id="KW-0812">Transmembrane</keyword>
<accession>A0ABV6RN58</accession>
<sequence>MSATATPQASAMQASVAPIGFRPEGPTAGGSLAVLGALVAVLALAVVGLWLAQRRGWLKAWTAIKPAAAAQRLVVEERVRLSPKTVIYRVRDAEHSFHVIESTAHVTVQRP</sequence>
<dbReference type="Proteomes" id="UP001589896">
    <property type="component" value="Unassembled WGS sequence"/>
</dbReference>
<name>A0ABV6RN58_9GAMM</name>
<evidence type="ECO:0000313" key="2">
    <source>
        <dbReference type="EMBL" id="MFC0677994.1"/>
    </source>
</evidence>
<gene>
    <name evidence="2" type="ORF">ACFFGH_09085</name>
</gene>
<evidence type="ECO:0000313" key="3">
    <source>
        <dbReference type="Proteomes" id="UP001589896"/>
    </source>
</evidence>
<protein>
    <recommendedName>
        <fullName evidence="4">Flagellar biosynthesis protein FliO</fullName>
    </recommendedName>
</protein>
<feature type="transmembrane region" description="Helical" evidence="1">
    <location>
        <begin position="32"/>
        <end position="52"/>
    </location>
</feature>
<dbReference type="EMBL" id="JBHLTG010000001">
    <property type="protein sequence ID" value="MFC0677994.1"/>
    <property type="molecule type" value="Genomic_DNA"/>
</dbReference>
<proteinExistence type="predicted"/>
<dbReference type="RefSeq" id="WP_386667210.1">
    <property type="nucleotide sequence ID" value="NZ_JBHLTG010000001.1"/>
</dbReference>
<reference evidence="2 3" key="1">
    <citation type="submission" date="2024-09" db="EMBL/GenBank/DDBJ databases">
        <authorList>
            <person name="Sun Q."/>
            <person name="Mori K."/>
        </authorList>
    </citation>
    <scope>NUCLEOTIDE SEQUENCE [LARGE SCALE GENOMIC DNA]</scope>
    <source>
        <strain evidence="2 3">KCTC 23076</strain>
    </source>
</reference>